<accession>A0A1F5KKC5</accession>
<evidence type="ECO:0000259" key="6">
    <source>
        <dbReference type="Pfam" id="PF04932"/>
    </source>
</evidence>
<dbReference type="AlphaFoldDB" id="A0A1F5KKC5"/>
<keyword evidence="4 5" id="KW-0472">Membrane</keyword>
<feature type="domain" description="O-antigen ligase-related" evidence="6">
    <location>
        <begin position="192"/>
        <end position="330"/>
    </location>
</feature>
<comment type="subcellular location">
    <subcellularLocation>
        <location evidence="1">Membrane</location>
        <topology evidence="1">Multi-pass membrane protein</topology>
    </subcellularLocation>
</comment>
<proteinExistence type="predicted"/>
<evidence type="ECO:0000313" key="7">
    <source>
        <dbReference type="EMBL" id="OGE41260.1"/>
    </source>
</evidence>
<feature type="transmembrane region" description="Helical" evidence="5">
    <location>
        <begin position="366"/>
        <end position="385"/>
    </location>
</feature>
<gene>
    <name evidence="7" type="ORF">A3D25_01915</name>
</gene>
<dbReference type="GO" id="GO:0016020">
    <property type="term" value="C:membrane"/>
    <property type="evidence" value="ECO:0007669"/>
    <property type="project" value="UniProtKB-SubCell"/>
</dbReference>
<feature type="transmembrane region" description="Helical" evidence="5">
    <location>
        <begin position="189"/>
        <end position="212"/>
    </location>
</feature>
<comment type="caution">
    <text evidence="7">The sequence shown here is derived from an EMBL/GenBank/DDBJ whole genome shotgun (WGS) entry which is preliminary data.</text>
</comment>
<feature type="transmembrane region" description="Helical" evidence="5">
    <location>
        <begin position="224"/>
        <end position="242"/>
    </location>
</feature>
<name>A0A1F5KKC5_9BACT</name>
<evidence type="ECO:0000256" key="3">
    <source>
        <dbReference type="ARBA" id="ARBA00022989"/>
    </source>
</evidence>
<feature type="transmembrane region" description="Helical" evidence="5">
    <location>
        <begin position="314"/>
        <end position="334"/>
    </location>
</feature>
<dbReference type="PANTHER" id="PTHR37422:SF13">
    <property type="entry name" value="LIPOPOLYSACCHARIDE BIOSYNTHESIS PROTEIN PA4999-RELATED"/>
    <property type="match status" value="1"/>
</dbReference>
<dbReference type="Proteomes" id="UP000177328">
    <property type="component" value="Unassembled WGS sequence"/>
</dbReference>
<protein>
    <recommendedName>
        <fullName evidence="6">O-antigen ligase-related domain-containing protein</fullName>
    </recommendedName>
</protein>
<sequence>MNLVWFLTIGTFVALVFGEFGRFPFGGGGLSVTVYDLMLGLAVVFLLVWQIGVKRNLSTLKVLLLWLPFWIVAVLSLLVSGHLQGGFYLIRFIFYCLSFWIGFCLIKEKVTSLETVNKLLAILGGVISVLGILQLVVFSDLRPLTPFGFDPHQGRLVSTFLDPNFVGSFLNVTLAITFFSWVKAPKKWSVWLAVLICSGIILTFSRSAYLFLIVQCLIWGFFKYRKLLILLLVINLVLYLSIPKFSERIIGGFRVDKSSIERFYSWKNGLLVFQSSPVLGVGFNNLRLAFDTLALTKTYSEDGGHAGAGVDSSLLFVLATTGISGLIAFLYFWIRIIFAKYSNQLGLVIRGLLLGVLVNSQFINSLFFPPVMLVLLFWLGVCWSVRENK</sequence>
<evidence type="ECO:0000256" key="5">
    <source>
        <dbReference type="SAM" id="Phobius"/>
    </source>
</evidence>
<dbReference type="EMBL" id="MFDD01000002">
    <property type="protein sequence ID" value="OGE41260.1"/>
    <property type="molecule type" value="Genomic_DNA"/>
</dbReference>
<feature type="transmembrane region" description="Helical" evidence="5">
    <location>
        <begin position="28"/>
        <end position="48"/>
    </location>
</feature>
<organism evidence="7 8">
    <name type="scientific">Candidatus Daviesbacteria bacterium RIFCSPHIGHO2_02_FULL_43_12</name>
    <dbReference type="NCBI Taxonomy" id="1797776"/>
    <lineage>
        <taxon>Bacteria</taxon>
        <taxon>Candidatus Daviesiibacteriota</taxon>
    </lineage>
</organism>
<evidence type="ECO:0000256" key="1">
    <source>
        <dbReference type="ARBA" id="ARBA00004141"/>
    </source>
</evidence>
<dbReference type="Pfam" id="PF04932">
    <property type="entry name" value="Wzy_C"/>
    <property type="match status" value="1"/>
</dbReference>
<dbReference type="InterPro" id="IPR051533">
    <property type="entry name" value="WaaL-like"/>
</dbReference>
<dbReference type="InterPro" id="IPR007016">
    <property type="entry name" value="O-antigen_ligase-rel_domated"/>
</dbReference>
<feature type="transmembrane region" description="Helical" evidence="5">
    <location>
        <begin position="118"/>
        <end position="138"/>
    </location>
</feature>
<evidence type="ECO:0000313" key="8">
    <source>
        <dbReference type="Proteomes" id="UP000177328"/>
    </source>
</evidence>
<evidence type="ECO:0000256" key="4">
    <source>
        <dbReference type="ARBA" id="ARBA00023136"/>
    </source>
</evidence>
<dbReference type="PANTHER" id="PTHR37422">
    <property type="entry name" value="TEICHURONIC ACID BIOSYNTHESIS PROTEIN TUAE"/>
    <property type="match status" value="1"/>
</dbReference>
<feature type="transmembrane region" description="Helical" evidence="5">
    <location>
        <begin position="85"/>
        <end position="106"/>
    </location>
</feature>
<feature type="transmembrane region" description="Helical" evidence="5">
    <location>
        <begin position="60"/>
        <end position="79"/>
    </location>
</feature>
<keyword evidence="2 5" id="KW-0812">Transmembrane</keyword>
<evidence type="ECO:0000256" key="2">
    <source>
        <dbReference type="ARBA" id="ARBA00022692"/>
    </source>
</evidence>
<feature type="transmembrane region" description="Helical" evidence="5">
    <location>
        <begin position="165"/>
        <end position="182"/>
    </location>
</feature>
<reference evidence="7 8" key="1">
    <citation type="journal article" date="2016" name="Nat. Commun.">
        <title>Thousands of microbial genomes shed light on interconnected biogeochemical processes in an aquifer system.</title>
        <authorList>
            <person name="Anantharaman K."/>
            <person name="Brown C.T."/>
            <person name="Hug L.A."/>
            <person name="Sharon I."/>
            <person name="Castelle C.J."/>
            <person name="Probst A.J."/>
            <person name="Thomas B.C."/>
            <person name="Singh A."/>
            <person name="Wilkins M.J."/>
            <person name="Karaoz U."/>
            <person name="Brodie E.L."/>
            <person name="Williams K.H."/>
            <person name="Hubbard S.S."/>
            <person name="Banfield J.F."/>
        </authorList>
    </citation>
    <scope>NUCLEOTIDE SEQUENCE [LARGE SCALE GENOMIC DNA]</scope>
</reference>
<keyword evidence="3 5" id="KW-1133">Transmembrane helix</keyword>